<evidence type="ECO:0000256" key="6">
    <source>
        <dbReference type="ARBA" id="ARBA00022490"/>
    </source>
</evidence>
<evidence type="ECO:0000256" key="7">
    <source>
        <dbReference type="ARBA" id="ARBA00023239"/>
    </source>
</evidence>
<dbReference type="Proteomes" id="UP000515135">
    <property type="component" value="Unplaced"/>
</dbReference>
<dbReference type="RefSeq" id="XP_019626379.1">
    <property type="nucleotide sequence ID" value="XM_019770820.1"/>
</dbReference>
<dbReference type="SMART" id="SM01130">
    <property type="entry name" value="DHDPS"/>
    <property type="match status" value="1"/>
</dbReference>
<keyword evidence="14" id="KW-1185">Reference proteome</keyword>
<evidence type="ECO:0000256" key="10">
    <source>
        <dbReference type="ARBA" id="ARBA00044906"/>
    </source>
</evidence>
<keyword evidence="8" id="KW-0704">Schiff base</keyword>
<feature type="active site" description="Proton donor/acceptor" evidence="12">
    <location>
        <position position="182"/>
    </location>
</feature>
<feature type="binding site" evidence="13">
    <location>
        <position position="255"/>
    </location>
    <ligand>
        <name>pyruvate</name>
        <dbReference type="ChEBI" id="CHEBI:15361"/>
    </ligand>
</feature>
<dbReference type="PANTHER" id="PTHR12128">
    <property type="entry name" value="DIHYDRODIPICOLINATE SYNTHASE"/>
    <property type="match status" value="1"/>
</dbReference>
<dbReference type="OrthoDB" id="191315at2759"/>
<evidence type="ECO:0000256" key="1">
    <source>
        <dbReference type="ARBA" id="ARBA00004496"/>
    </source>
</evidence>
<evidence type="ECO:0000313" key="14">
    <source>
        <dbReference type="Proteomes" id="UP000515135"/>
    </source>
</evidence>
<evidence type="ECO:0000256" key="3">
    <source>
        <dbReference type="ARBA" id="ARBA00006324"/>
    </source>
</evidence>
<evidence type="ECO:0000256" key="13">
    <source>
        <dbReference type="PIRSR" id="PIRSR001365-2"/>
    </source>
</evidence>
<proteinExistence type="inferred from homology"/>
<comment type="similarity">
    <text evidence="3">Belongs to the DapA family. NanA subfamily.</text>
</comment>
<dbReference type="InterPro" id="IPR013785">
    <property type="entry name" value="Aldolase_TIM"/>
</dbReference>
<dbReference type="GO" id="GO:0008747">
    <property type="term" value="F:N-acetylneuraminate lyase activity"/>
    <property type="evidence" value="ECO:0007669"/>
    <property type="project" value="UniProtKB-EC"/>
</dbReference>
<organism evidence="14 15">
    <name type="scientific">Branchiostoma belcheri</name>
    <name type="common">Amphioxus</name>
    <dbReference type="NCBI Taxonomy" id="7741"/>
    <lineage>
        <taxon>Eukaryota</taxon>
        <taxon>Metazoa</taxon>
        <taxon>Chordata</taxon>
        <taxon>Cephalochordata</taxon>
        <taxon>Leptocardii</taxon>
        <taxon>Amphioxiformes</taxon>
        <taxon>Branchiostomatidae</taxon>
        <taxon>Branchiostoma</taxon>
    </lineage>
</organism>
<evidence type="ECO:0000256" key="2">
    <source>
        <dbReference type="ARBA" id="ARBA00004878"/>
    </source>
</evidence>
<evidence type="ECO:0000256" key="11">
    <source>
        <dbReference type="PIRNR" id="PIRNR001365"/>
    </source>
</evidence>
<comment type="subcellular location">
    <subcellularLocation>
        <location evidence="1">Cytoplasm</location>
    </subcellularLocation>
</comment>
<keyword evidence="9" id="KW-0119">Carbohydrate metabolism</keyword>
<dbReference type="PRINTS" id="PR00146">
    <property type="entry name" value="DHPICSNTHASE"/>
</dbReference>
<dbReference type="Pfam" id="PF00701">
    <property type="entry name" value="DHDPS"/>
    <property type="match status" value="1"/>
</dbReference>
<name>A0A6P4YXA7_BRABE</name>
<keyword evidence="7 11" id="KW-0456">Lyase</keyword>
<reference evidence="15" key="1">
    <citation type="submission" date="2025-08" db="UniProtKB">
        <authorList>
            <consortium name="RefSeq"/>
        </authorList>
    </citation>
    <scope>IDENTIFICATION</scope>
    <source>
        <tissue evidence="15">Gonad</tissue>
    </source>
</reference>
<gene>
    <name evidence="15" type="primary">LOC109471487</name>
</gene>
<dbReference type="GeneID" id="109471487"/>
<feature type="binding site" evidence="13">
    <location>
        <position position="91"/>
    </location>
    <ligand>
        <name>pyruvate</name>
        <dbReference type="ChEBI" id="CHEBI:15361"/>
    </ligand>
</feature>
<comment type="subunit">
    <text evidence="4">Homotetramer.</text>
</comment>
<evidence type="ECO:0000256" key="9">
    <source>
        <dbReference type="ARBA" id="ARBA00023277"/>
    </source>
</evidence>
<evidence type="ECO:0000313" key="15">
    <source>
        <dbReference type="RefSeq" id="XP_019626379.1"/>
    </source>
</evidence>
<dbReference type="AlphaFoldDB" id="A0A6P4YXA7"/>
<dbReference type="PIRSF" id="PIRSF001365">
    <property type="entry name" value="DHDPS"/>
    <property type="match status" value="1"/>
</dbReference>
<evidence type="ECO:0000256" key="4">
    <source>
        <dbReference type="ARBA" id="ARBA00011881"/>
    </source>
</evidence>
<dbReference type="EC" id="4.1.3.3" evidence="5"/>
<dbReference type="InterPro" id="IPR002220">
    <property type="entry name" value="DapA-like"/>
</dbReference>
<accession>A0A6P4YXA7</accession>
<comment type="pathway">
    <text evidence="2">Amino-sugar metabolism; N-acetylneuraminate degradation.</text>
</comment>
<keyword evidence="6" id="KW-0963">Cytoplasm</keyword>
<dbReference type="GO" id="GO:0005737">
    <property type="term" value="C:cytoplasm"/>
    <property type="evidence" value="ECO:0007669"/>
    <property type="project" value="UniProtKB-SubCell"/>
</dbReference>
<dbReference type="Gene3D" id="3.20.20.70">
    <property type="entry name" value="Aldolase class I"/>
    <property type="match status" value="1"/>
</dbReference>
<evidence type="ECO:0000256" key="5">
    <source>
        <dbReference type="ARBA" id="ARBA00012911"/>
    </source>
</evidence>
<dbReference type="SUPFAM" id="SSF51569">
    <property type="entry name" value="Aldolase"/>
    <property type="match status" value="1"/>
</dbReference>
<dbReference type="PANTHER" id="PTHR12128:SF21">
    <property type="entry name" value="N-ACETYLNEURAMINATE LYASE"/>
    <property type="match status" value="1"/>
</dbReference>
<comment type="catalytic activity">
    <reaction evidence="10">
        <text>aceneuramate = aldehydo-N-acetyl-D-mannosamine + pyruvate</text>
        <dbReference type="Rhea" id="RHEA:23296"/>
        <dbReference type="ChEBI" id="CHEBI:15361"/>
        <dbReference type="ChEBI" id="CHEBI:17122"/>
        <dbReference type="ChEBI" id="CHEBI:173083"/>
        <dbReference type="EC" id="4.1.3.3"/>
    </reaction>
</comment>
<evidence type="ECO:0000256" key="12">
    <source>
        <dbReference type="PIRSR" id="PIRSR001365-1"/>
    </source>
</evidence>
<feature type="active site" description="Schiff-base intermediate with substrate" evidence="12">
    <location>
        <position position="213"/>
    </location>
</feature>
<sequence length="349" mass="38962">MQMSWKMIKRHRNQSSFFWFVHNRTGRRHQTLFFAPGRTILRHIMLRVEGVIAAVFTPVKENGALNLDVIDRYVDHLVSQGVLNVFVGGSTGEGVNFSLAERKQLTEKWVTAGSGKLQNVIVHVGGVSIPDSQDLARHAESVGVQGIATLPTLFFKPQNADMVAEHLKMMCDAAPNTPLLYYHLPGNTDVNIRIEDLVNAVEKLGVPTFSGAKFTGSDLRDLRRSIKLFGDRYVFAYGCDEQMLCVLPLGCKTFIGSTYNYAGRLYNKLIDAYKNGDMETALRQLDKSQSLVGVLFAHSFDAGINKQVMSLVSGIDMGPPRYPMVYRSDDEMKQVRSELEEGGFLNGIY</sequence>
<protein>
    <recommendedName>
        <fullName evidence="5">N-acetylneuraminate lyase</fullName>
        <ecNumber evidence="5">4.1.3.3</ecNumber>
    </recommendedName>
</protein>
<evidence type="ECO:0000256" key="8">
    <source>
        <dbReference type="ARBA" id="ARBA00023270"/>
    </source>
</evidence>